<evidence type="ECO:0000313" key="2">
    <source>
        <dbReference type="EMBL" id="RMB85253.1"/>
    </source>
</evidence>
<keyword evidence="3" id="KW-1185">Reference proteome</keyword>
<dbReference type="AlphaFoldDB" id="A0A3M0IEK5"/>
<dbReference type="RefSeq" id="WP_121889693.1">
    <property type="nucleotide sequence ID" value="NZ_PENI01000007.1"/>
</dbReference>
<accession>A0A3M0IEK5</accession>
<dbReference type="OrthoDB" id="4238227at2"/>
<evidence type="ECO:0000313" key="3">
    <source>
        <dbReference type="Proteomes" id="UP000270471"/>
    </source>
</evidence>
<proteinExistence type="predicted"/>
<name>A0A3M0IEK5_9ACTN</name>
<evidence type="ECO:0000256" key="1">
    <source>
        <dbReference type="SAM" id="MobiDB-lite"/>
    </source>
</evidence>
<feature type="region of interest" description="Disordered" evidence="1">
    <location>
        <begin position="1"/>
        <end position="23"/>
    </location>
</feature>
<dbReference type="NCBIfam" id="NF042914">
    <property type="entry name" value="SAV915_dom"/>
    <property type="match status" value="1"/>
</dbReference>
<reference evidence="2 3" key="1">
    <citation type="submission" date="2017-11" db="EMBL/GenBank/DDBJ databases">
        <title>Draft genome of actinobacteria isolated from guarana (Paullinia cupana (Mart.) Ducke.</title>
        <authorList>
            <person name="Siqueira K.A."/>
            <person name="Liotti R.G."/>
            <person name="Mendes T.A.O."/>
            <person name="Soares M.A."/>
        </authorList>
    </citation>
    <scope>NUCLEOTIDE SEQUENCE [LARGE SCALE GENOMIC DNA]</scope>
    <source>
        <strain evidence="2 3">193</strain>
    </source>
</reference>
<dbReference type="InterPro" id="IPR049975">
    <property type="entry name" value="SAV_915-like_dom"/>
</dbReference>
<feature type="compositionally biased region" description="Acidic residues" evidence="1">
    <location>
        <begin position="1"/>
        <end position="10"/>
    </location>
</feature>
<dbReference type="EMBL" id="PENI01000007">
    <property type="protein sequence ID" value="RMB85253.1"/>
    <property type="molecule type" value="Genomic_DNA"/>
</dbReference>
<evidence type="ECO:0008006" key="4">
    <source>
        <dbReference type="Google" id="ProtNLM"/>
    </source>
</evidence>
<dbReference type="Proteomes" id="UP000270471">
    <property type="component" value="Unassembled WGS sequence"/>
</dbReference>
<gene>
    <name evidence="2" type="ORF">CTZ28_13955</name>
</gene>
<sequence>MTELLGDDPEPADRRPAGPLFVPVRPGPWGDAVRVFRTPLGSRTAVGFTSVRRLTATLGGEQAWIRLAEPALRSLVAPLGVTRVTVDPQLSAPAPAPVVPVTPAPMTAALRVG</sequence>
<protein>
    <recommendedName>
        <fullName evidence="4">SseB protein N-terminal domain-containing protein</fullName>
    </recommendedName>
</protein>
<organism evidence="2 3">
    <name type="scientific">Streptomyces shenzhenensis</name>
    <dbReference type="NCBI Taxonomy" id="943815"/>
    <lineage>
        <taxon>Bacteria</taxon>
        <taxon>Bacillati</taxon>
        <taxon>Actinomycetota</taxon>
        <taxon>Actinomycetes</taxon>
        <taxon>Kitasatosporales</taxon>
        <taxon>Streptomycetaceae</taxon>
        <taxon>Streptomyces</taxon>
    </lineage>
</organism>
<comment type="caution">
    <text evidence="2">The sequence shown here is derived from an EMBL/GenBank/DDBJ whole genome shotgun (WGS) entry which is preliminary data.</text>
</comment>